<feature type="transmembrane region" description="Helical" evidence="7">
    <location>
        <begin position="204"/>
        <end position="223"/>
    </location>
</feature>
<dbReference type="SUPFAM" id="SSF103481">
    <property type="entry name" value="Multidrug resistance efflux transporter EmrE"/>
    <property type="match status" value="2"/>
</dbReference>
<feature type="domain" description="EamA" evidence="8">
    <location>
        <begin position="30"/>
        <end position="164"/>
    </location>
</feature>
<feature type="transmembrane region" description="Helical" evidence="7">
    <location>
        <begin position="58"/>
        <end position="76"/>
    </location>
</feature>
<evidence type="ECO:0000256" key="7">
    <source>
        <dbReference type="SAM" id="Phobius"/>
    </source>
</evidence>
<dbReference type="AlphaFoldDB" id="A0A5P2CWD6"/>
<keyword evidence="3" id="KW-1003">Cell membrane</keyword>
<comment type="similarity">
    <text evidence="2">Belongs to the EamA transporter family.</text>
</comment>
<dbReference type="InterPro" id="IPR037185">
    <property type="entry name" value="EmrE-like"/>
</dbReference>
<feature type="transmembrane region" description="Helical" evidence="7">
    <location>
        <begin position="149"/>
        <end position="167"/>
    </location>
</feature>
<feature type="domain" description="EamA" evidence="8">
    <location>
        <begin position="173"/>
        <end position="307"/>
    </location>
</feature>
<organism evidence="9 10">
    <name type="scientific">Streptomyces venezuelae</name>
    <dbReference type="NCBI Taxonomy" id="54571"/>
    <lineage>
        <taxon>Bacteria</taxon>
        <taxon>Bacillati</taxon>
        <taxon>Actinomycetota</taxon>
        <taxon>Actinomycetes</taxon>
        <taxon>Kitasatosporales</taxon>
        <taxon>Streptomycetaceae</taxon>
        <taxon>Streptomyces</taxon>
    </lineage>
</organism>
<feature type="transmembrane region" description="Helical" evidence="7">
    <location>
        <begin position="235"/>
        <end position="255"/>
    </location>
</feature>
<dbReference type="PANTHER" id="PTHR42920:SF5">
    <property type="entry name" value="EAMA DOMAIN-CONTAINING PROTEIN"/>
    <property type="match status" value="1"/>
</dbReference>
<feature type="transmembrane region" description="Helical" evidence="7">
    <location>
        <begin position="96"/>
        <end position="114"/>
    </location>
</feature>
<name>A0A5P2CWD6_STRVZ</name>
<dbReference type="InterPro" id="IPR000620">
    <property type="entry name" value="EamA_dom"/>
</dbReference>
<dbReference type="OrthoDB" id="6119273at2"/>
<dbReference type="RefSeq" id="WP_150206186.1">
    <property type="nucleotide sequence ID" value="NZ_CP029190.1"/>
</dbReference>
<proteinExistence type="inferred from homology"/>
<dbReference type="Proteomes" id="UP000325211">
    <property type="component" value="Chromosome"/>
</dbReference>
<dbReference type="EMBL" id="CP029190">
    <property type="protein sequence ID" value="QES47216.1"/>
    <property type="molecule type" value="Genomic_DNA"/>
</dbReference>
<dbReference type="GO" id="GO:0005886">
    <property type="term" value="C:plasma membrane"/>
    <property type="evidence" value="ECO:0007669"/>
    <property type="project" value="UniProtKB-SubCell"/>
</dbReference>
<reference evidence="9 10" key="1">
    <citation type="submission" date="2018-05" db="EMBL/GenBank/DDBJ databases">
        <title>Streptomyces venezuelae.</title>
        <authorList>
            <person name="Kim W."/>
            <person name="Lee N."/>
            <person name="Cho B.-K."/>
        </authorList>
    </citation>
    <scope>NUCLEOTIDE SEQUENCE [LARGE SCALE GENOMIC DNA]</scope>
    <source>
        <strain evidence="9 10">ATCC 21782</strain>
    </source>
</reference>
<feature type="transmembrane region" description="Helical" evidence="7">
    <location>
        <begin position="290"/>
        <end position="308"/>
    </location>
</feature>
<feature type="transmembrane region" description="Helical" evidence="7">
    <location>
        <begin position="31"/>
        <end position="52"/>
    </location>
</feature>
<feature type="transmembrane region" description="Helical" evidence="7">
    <location>
        <begin position="173"/>
        <end position="192"/>
    </location>
</feature>
<evidence type="ECO:0000313" key="10">
    <source>
        <dbReference type="Proteomes" id="UP000325211"/>
    </source>
</evidence>
<keyword evidence="4 7" id="KW-0812">Transmembrane</keyword>
<protein>
    <recommendedName>
        <fullName evidence="8">EamA domain-containing protein</fullName>
    </recommendedName>
</protein>
<sequence>MQATHLPITEVRLSAANATTTAVATARIRGVAAVGASAVGFGLLPVLAVWGADTGLNVMTLLILRFALTAALLPLLMPRTPRHERSRPAPRDLGGLFLLGLLFALQSVLYLLAVERITPGLAVLLHYIYPVFVLVLGVALRHDTARPRLLLPLGVALAGLALTVGSPGEADTVGVLCALGCALVYALYVVLGTRLSGRIGPQQLTLYVVLWSAVSLAAVAVPAGRFDLGFEPSGWAAVAAIAVLSTAMPIALFFVGAKKLGATGASILSMLEPVVGVLAAWALLGESVTLLQLAGGAILLGGAVLSVYTPTDSPDSPAGSN</sequence>
<accession>A0A5P2CWD6</accession>
<feature type="transmembrane region" description="Helical" evidence="7">
    <location>
        <begin position="120"/>
        <end position="140"/>
    </location>
</feature>
<gene>
    <name evidence="9" type="ORF">DEJ50_04585</name>
</gene>
<comment type="subcellular location">
    <subcellularLocation>
        <location evidence="1">Cell membrane</location>
        <topology evidence="1">Multi-pass membrane protein</topology>
    </subcellularLocation>
</comment>
<evidence type="ECO:0000313" key="9">
    <source>
        <dbReference type="EMBL" id="QES47216.1"/>
    </source>
</evidence>
<dbReference type="InterPro" id="IPR051258">
    <property type="entry name" value="Diverse_Substrate_Transporter"/>
</dbReference>
<evidence type="ECO:0000256" key="6">
    <source>
        <dbReference type="ARBA" id="ARBA00023136"/>
    </source>
</evidence>
<dbReference type="Pfam" id="PF00892">
    <property type="entry name" value="EamA"/>
    <property type="match status" value="2"/>
</dbReference>
<evidence type="ECO:0000256" key="1">
    <source>
        <dbReference type="ARBA" id="ARBA00004651"/>
    </source>
</evidence>
<evidence type="ECO:0000259" key="8">
    <source>
        <dbReference type="Pfam" id="PF00892"/>
    </source>
</evidence>
<evidence type="ECO:0000256" key="3">
    <source>
        <dbReference type="ARBA" id="ARBA00022475"/>
    </source>
</evidence>
<feature type="transmembrane region" description="Helical" evidence="7">
    <location>
        <begin position="267"/>
        <end position="284"/>
    </location>
</feature>
<evidence type="ECO:0000256" key="5">
    <source>
        <dbReference type="ARBA" id="ARBA00022989"/>
    </source>
</evidence>
<keyword evidence="5 7" id="KW-1133">Transmembrane helix</keyword>
<evidence type="ECO:0000256" key="4">
    <source>
        <dbReference type="ARBA" id="ARBA00022692"/>
    </source>
</evidence>
<dbReference type="PANTHER" id="PTHR42920">
    <property type="entry name" value="OS03G0707200 PROTEIN-RELATED"/>
    <property type="match status" value="1"/>
</dbReference>
<keyword evidence="6 7" id="KW-0472">Membrane</keyword>
<evidence type="ECO:0000256" key="2">
    <source>
        <dbReference type="ARBA" id="ARBA00007362"/>
    </source>
</evidence>